<dbReference type="AlphaFoldDB" id="K0T560"/>
<feature type="non-terminal residue" evidence="2">
    <location>
        <position position="1"/>
    </location>
</feature>
<name>K0T560_THAOC</name>
<gene>
    <name evidence="2" type="ORF">THAOC_05661</name>
</gene>
<comment type="caution">
    <text evidence="2">The sequence shown here is derived from an EMBL/GenBank/DDBJ whole genome shotgun (WGS) entry which is preliminary data.</text>
</comment>
<dbReference type="EMBL" id="AGNL01005321">
    <property type="protein sequence ID" value="EJK72775.1"/>
    <property type="molecule type" value="Genomic_DNA"/>
</dbReference>
<organism evidence="2 3">
    <name type="scientific">Thalassiosira oceanica</name>
    <name type="common">Marine diatom</name>
    <dbReference type="NCBI Taxonomy" id="159749"/>
    <lineage>
        <taxon>Eukaryota</taxon>
        <taxon>Sar</taxon>
        <taxon>Stramenopiles</taxon>
        <taxon>Ochrophyta</taxon>
        <taxon>Bacillariophyta</taxon>
        <taxon>Coscinodiscophyceae</taxon>
        <taxon>Thalassiosirophycidae</taxon>
        <taxon>Thalassiosirales</taxon>
        <taxon>Thalassiosiraceae</taxon>
        <taxon>Thalassiosira</taxon>
    </lineage>
</organism>
<reference evidence="2 3" key="1">
    <citation type="journal article" date="2012" name="Genome Biol.">
        <title>Genome and low-iron response of an oceanic diatom adapted to chronic iron limitation.</title>
        <authorList>
            <person name="Lommer M."/>
            <person name="Specht M."/>
            <person name="Roy A.S."/>
            <person name="Kraemer L."/>
            <person name="Andreson R."/>
            <person name="Gutowska M.A."/>
            <person name="Wolf J."/>
            <person name="Bergner S.V."/>
            <person name="Schilhabel M.B."/>
            <person name="Klostermeier U.C."/>
            <person name="Beiko R.G."/>
            <person name="Rosenstiel P."/>
            <person name="Hippler M."/>
            <person name="Laroche J."/>
        </authorList>
    </citation>
    <scope>NUCLEOTIDE SEQUENCE [LARGE SCALE GENOMIC DNA]</scope>
    <source>
        <strain evidence="2 3">CCMP1005</strain>
    </source>
</reference>
<evidence type="ECO:0000313" key="2">
    <source>
        <dbReference type="EMBL" id="EJK72775.1"/>
    </source>
</evidence>
<evidence type="ECO:0000313" key="3">
    <source>
        <dbReference type="Proteomes" id="UP000266841"/>
    </source>
</evidence>
<protein>
    <submittedName>
        <fullName evidence="2">Uncharacterized protein</fullName>
    </submittedName>
</protein>
<sequence>NHYREKNTTPAPRKTSPDGKNERAASSQSGGSAAPATGWLLVGRPNEFDSKLQTSDRHHARQSGIASRLTE</sequence>
<feature type="compositionally biased region" description="Basic and acidic residues" evidence="1">
    <location>
        <begin position="46"/>
        <end position="57"/>
    </location>
</feature>
<evidence type="ECO:0000256" key="1">
    <source>
        <dbReference type="SAM" id="MobiDB-lite"/>
    </source>
</evidence>
<dbReference type="Proteomes" id="UP000266841">
    <property type="component" value="Unassembled WGS sequence"/>
</dbReference>
<proteinExistence type="predicted"/>
<keyword evidence="3" id="KW-1185">Reference proteome</keyword>
<feature type="compositionally biased region" description="Low complexity" evidence="1">
    <location>
        <begin position="24"/>
        <end position="34"/>
    </location>
</feature>
<accession>K0T560</accession>
<feature type="region of interest" description="Disordered" evidence="1">
    <location>
        <begin position="1"/>
        <end position="71"/>
    </location>
</feature>